<reference evidence="4" key="2">
    <citation type="journal article" date="2021" name="PeerJ">
        <title>Extensive microbial diversity within the chicken gut microbiome revealed by metagenomics and culture.</title>
        <authorList>
            <person name="Gilroy R."/>
            <person name="Ravi A."/>
            <person name="Getino M."/>
            <person name="Pursley I."/>
            <person name="Horton D.L."/>
            <person name="Alikhan N.F."/>
            <person name="Baker D."/>
            <person name="Gharbi K."/>
            <person name="Hall N."/>
            <person name="Watson M."/>
            <person name="Adriaenssens E.M."/>
            <person name="Foster-Nyarko E."/>
            <person name="Jarju S."/>
            <person name="Secka A."/>
            <person name="Antonio M."/>
            <person name="Oren A."/>
            <person name="Chaudhuri R.R."/>
            <person name="La Ragione R."/>
            <person name="Hildebrand F."/>
            <person name="Pallen M.J."/>
        </authorList>
    </citation>
    <scope>NUCLEOTIDE SEQUENCE</scope>
    <source>
        <strain evidence="4">ChiHile30-977</strain>
    </source>
</reference>
<dbReference type="GO" id="GO:0005975">
    <property type="term" value="P:carbohydrate metabolic process"/>
    <property type="evidence" value="ECO:0007669"/>
    <property type="project" value="InterPro"/>
</dbReference>
<keyword evidence="1" id="KW-0378">Hydrolase</keyword>
<proteinExistence type="predicted"/>
<dbReference type="AlphaFoldDB" id="A0A9D0YWM5"/>
<dbReference type="PROSITE" id="PS01161">
    <property type="entry name" value="GLC_GALNAC_ISOMERASE"/>
    <property type="match status" value="1"/>
</dbReference>
<organism evidence="4 5">
    <name type="scientific">Candidatus Avichristensenella intestinipullorum</name>
    <dbReference type="NCBI Taxonomy" id="2840693"/>
    <lineage>
        <taxon>Bacteria</taxon>
        <taxon>Bacillati</taxon>
        <taxon>Bacillota</taxon>
        <taxon>Clostridia</taxon>
        <taxon>Candidatus Avichristensenella</taxon>
    </lineage>
</organism>
<evidence type="ECO:0000256" key="2">
    <source>
        <dbReference type="ARBA" id="ARBA00023277"/>
    </source>
</evidence>
<dbReference type="GO" id="GO:0004342">
    <property type="term" value="F:glucosamine-6-phosphate deaminase activity"/>
    <property type="evidence" value="ECO:0007669"/>
    <property type="project" value="InterPro"/>
</dbReference>
<dbReference type="GO" id="GO:0006043">
    <property type="term" value="P:glucosamine catabolic process"/>
    <property type="evidence" value="ECO:0007669"/>
    <property type="project" value="TreeGrafter"/>
</dbReference>
<gene>
    <name evidence="4" type="ORF">IAA66_07530</name>
</gene>
<dbReference type="CDD" id="cd01399">
    <property type="entry name" value="GlcN6P_deaminase"/>
    <property type="match status" value="1"/>
</dbReference>
<dbReference type="PANTHER" id="PTHR11280">
    <property type="entry name" value="GLUCOSAMINE-6-PHOSPHATE ISOMERASE"/>
    <property type="match status" value="1"/>
</dbReference>
<dbReference type="PANTHER" id="PTHR11280:SF5">
    <property type="entry name" value="GLUCOSAMINE-6-PHOSPHATE ISOMERASE"/>
    <property type="match status" value="1"/>
</dbReference>
<dbReference type="InterPro" id="IPR006148">
    <property type="entry name" value="Glc/Gal-6P_isomerase"/>
</dbReference>
<protein>
    <submittedName>
        <fullName evidence="4">Glucosamine-6-phosphate deaminase</fullName>
    </submittedName>
</protein>
<evidence type="ECO:0000313" key="4">
    <source>
        <dbReference type="EMBL" id="HIQ63422.1"/>
    </source>
</evidence>
<dbReference type="GO" id="GO:0019262">
    <property type="term" value="P:N-acetylneuraminate catabolic process"/>
    <property type="evidence" value="ECO:0007669"/>
    <property type="project" value="TreeGrafter"/>
</dbReference>
<dbReference type="InterPro" id="IPR037171">
    <property type="entry name" value="NagB/RpiA_transferase-like"/>
</dbReference>
<dbReference type="GO" id="GO:0006046">
    <property type="term" value="P:N-acetylglucosamine catabolic process"/>
    <property type="evidence" value="ECO:0007669"/>
    <property type="project" value="TreeGrafter"/>
</dbReference>
<dbReference type="Proteomes" id="UP000886819">
    <property type="component" value="Unassembled WGS sequence"/>
</dbReference>
<dbReference type="SUPFAM" id="SSF100950">
    <property type="entry name" value="NagB/RpiA/CoA transferase-like"/>
    <property type="match status" value="1"/>
</dbReference>
<accession>A0A9D0YWM5</accession>
<feature type="domain" description="Glucosamine/galactosamine-6-phosphate isomerase" evidence="3">
    <location>
        <begin position="10"/>
        <end position="226"/>
    </location>
</feature>
<comment type="caution">
    <text evidence="4">The sequence shown here is derived from an EMBL/GenBank/DDBJ whole genome shotgun (WGS) entry which is preliminary data.</text>
</comment>
<evidence type="ECO:0000256" key="1">
    <source>
        <dbReference type="ARBA" id="ARBA00022801"/>
    </source>
</evidence>
<dbReference type="InterPro" id="IPR004547">
    <property type="entry name" value="Glucosamine6P_isomerase"/>
</dbReference>
<dbReference type="Gene3D" id="3.40.50.1360">
    <property type="match status" value="1"/>
</dbReference>
<evidence type="ECO:0000313" key="5">
    <source>
        <dbReference type="Proteomes" id="UP000886819"/>
    </source>
</evidence>
<dbReference type="EMBL" id="DVFI01000102">
    <property type="protein sequence ID" value="HIQ63422.1"/>
    <property type="molecule type" value="Genomic_DNA"/>
</dbReference>
<dbReference type="GO" id="GO:0005737">
    <property type="term" value="C:cytoplasm"/>
    <property type="evidence" value="ECO:0007669"/>
    <property type="project" value="TreeGrafter"/>
</dbReference>
<evidence type="ECO:0000259" key="3">
    <source>
        <dbReference type="Pfam" id="PF01182"/>
    </source>
</evidence>
<sequence>MKIWIEDTPETLAAEVAAYIAGYIRRHPGALMCFAAGDTPLQMLARLVQMQAQGEVDLASARYVGLDEWQGIGYETKGSCCQVMRDCFYTPAAIPEERMLLWNGKAEEPQAECARVDAWIERCGGIGLALLGVGMNGHIGFNEPGAPVQPACQVVALDAVTATVGRKYFGGAECPSHGMTIGLPRLLQADEAMLMATGAKKAPVMRKALCEPVSAETPASQLQRHPKLTVCLDRAVWENL</sequence>
<dbReference type="InterPro" id="IPR018321">
    <property type="entry name" value="Glucosamine6P_isomerase_CS"/>
</dbReference>
<dbReference type="GO" id="GO:0042802">
    <property type="term" value="F:identical protein binding"/>
    <property type="evidence" value="ECO:0007669"/>
    <property type="project" value="TreeGrafter"/>
</dbReference>
<dbReference type="Pfam" id="PF01182">
    <property type="entry name" value="Glucosamine_iso"/>
    <property type="match status" value="1"/>
</dbReference>
<name>A0A9D0YWM5_9FIRM</name>
<reference evidence="4" key="1">
    <citation type="submission" date="2020-10" db="EMBL/GenBank/DDBJ databases">
        <authorList>
            <person name="Gilroy R."/>
        </authorList>
    </citation>
    <scope>NUCLEOTIDE SEQUENCE</scope>
    <source>
        <strain evidence="4">ChiHile30-977</strain>
    </source>
</reference>
<keyword evidence="2" id="KW-0119">Carbohydrate metabolism</keyword>